<dbReference type="PROSITE" id="PS51700">
    <property type="entry name" value="SEPARIN"/>
    <property type="match status" value="1"/>
</dbReference>
<keyword evidence="3" id="KW-0378">Hydrolase</keyword>
<keyword evidence="5" id="KW-0175">Coiled coil</keyword>
<dbReference type="InterPro" id="IPR030397">
    <property type="entry name" value="SEPARIN_core_dom"/>
</dbReference>
<evidence type="ECO:0000256" key="1">
    <source>
        <dbReference type="ARBA" id="ARBA00000451"/>
    </source>
</evidence>
<comment type="catalytic activity">
    <reaction evidence="1">
        <text>All bonds known to be hydrolyzed by this endopeptidase have arginine in P1 and an acidic residue in P4. P6 is often occupied by an acidic residue or by a hydroxy-amino-acid residue, the phosphorylation of which enhances cleavage.</text>
        <dbReference type="EC" id="3.4.22.49"/>
    </reaction>
</comment>
<keyword evidence="4" id="KW-0159">Chromosome partition</keyword>
<dbReference type="eggNOG" id="KOG1849">
    <property type="taxonomic scope" value="Eukaryota"/>
</dbReference>
<evidence type="ECO:0000256" key="3">
    <source>
        <dbReference type="ARBA" id="ARBA00022801"/>
    </source>
</evidence>
<dbReference type="RefSeq" id="XP_001013249.2">
    <property type="nucleotide sequence ID" value="XM_001013249.2"/>
</dbReference>
<evidence type="ECO:0000313" key="8">
    <source>
        <dbReference type="EMBL" id="EAR93004.2"/>
    </source>
</evidence>
<dbReference type="GO" id="GO:0072686">
    <property type="term" value="C:mitotic spindle"/>
    <property type="evidence" value="ECO:0007669"/>
    <property type="project" value="TreeGrafter"/>
</dbReference>
<proteinExistence type="predicted"/>
<evidence type="ECO:0000313" key="9">
    <source>
        <dbReference type="Proteomes" id="UP000009168"/>
    </source>
</evidence>
<accession>I7LUG5</accession>
<dbReference type="KEGG" id="tet:TTHERM_00297160"/>
<feature type="compositionally biased region" description="Basic residues" evidence="6">
    <location>
        <begin position="426"/>
        <end position="435"/>
    </location>
</feature>
<feature type="region of interest" description="Disordered" evidence="6">
    <location>
        <begin position="1897"/>
        <end position="1927"/>
    </location>
</feature>
<dbReference type="GO" id="GO:0004197">
    <property type="term" value="F:cysteine-type endopeptidase activity"/>
    <property type="evidence" value="ECO:0007669"/>
    <property type="project" value="InterPro"/>
</dbReference>
<evidence type="ECO:0000256" key="2">
    <source>
        <dbReference type="ARBA" id="ARBA00012489"/>
    </source>
</evidence>
<gene>
    <name evidence="8" type="ORF">TTHERM_00297160</name>
</gene>
<reference evidence="9" key="1">
    <citation type="journal article" date="2006" name="PLoS Biol.">
        <title>Macronuclear genome sequence of the ciliate Tetrahymena thermophila, a model eukaryote.</title>
        <authorList>
            <person name="Eisen J.A."/>
            <person name="Coyne R.S."/>
            <person name="Wu M."/>
            <person name="Wu D."/>
            <person name="Thiagarajan M."/>
            <person name="Wortman J.R."/>
            <person name="Badger J.H."/>
            <person name="Ren Q."/>
            <person name="Amedeo P."/>
            <person name="Jones K.M."/>
            <person name="Tallon L.J."/>
            <person name="Delcher A.L."/>
            <person name="Salzberg S.L."/>
            <person name="Silva J.C."/>
            <person name="Haas B.J."/>
            <person name="Majoros W.H."/>
            <person name="Farzad M."/>
            <person name="Carlton J.M."/>
            <person name="Smith R.K. Jr."/>
            <person name="Garg J."/>
            <person name="Pearlman R.E."/>
            <person name="Karrer K.M."/>
            <person name="Sun L."/>
            <person name="Manning G."/>
            <person name="Elde N.C."/>
            <person name="Turkewitz A.P."/>
            <person name="Asai D.J."/>
            <person name="Wilkes D.E."/>
            <person name="Wang Y."/>
            <person name="Cai H."/>
            <person name="Collins K."/>
            <person name="Stewart B.A."/>
            <person name="Lee S.R."/>
            <person name="Wilamowska K."/>
            <person name="Weinberg Z."/>
            <person name="Ruzzo W.L."/>
            <person name="Wloga D."/>
            <person name="Gaertig J."/>
            <person name="Frankel J."/>
            <person name="Tsao C.-C."/>
            <person name="Gorovsky M.A."/>
            <person name="Keeling P.J."/>
            <person name="Waller R.F."/>
            <person name="Patron N.J."/>
            <person name="Cherry J.M."/>
            <person name="Stover N.A."/>
            <person name="Krieger C.J."/>
            <person name="del Toro C."/>
            <person name="Ryder H.F."/>
            <person name="Williamson S.C."/>
            <person name="Barbeau R.A."/>
            <person name="Hamilton E.P."/>
            <person name="Orias E."/>
        </authorList>
    </citation>
    <scope>NUCLEOTIDE SEQUENCE [LARGE SCALE GENOMIC DNA]</scope>
    <source>
        <strain evidence="9">SB210</strain>
    </source>
</reference>
<feature type="coiled-coil region" evidence="5">
    <location>
        <begin position="1315"/>
        <end position="1342"/>
    </location>
</feature>
<keyword evidence="9" id="KW-1185">Reference proteome</keyword>
<dbReference type="STRING" id="312017.I7LUG5"/>
<dbReference type="InterPro" id="IPR005314">
    <property type="entry name" value="Peptidase_C50"/>
</dbReference>
<feature type="compositionally biased region" description="Low complexity" evidence="6">
    <location>
        <begin position="1899"/>
        <end position="1927"/>
    </location>
</feature>
<feature type="domain" description="Peptidase C50" evidence="7">
    <location>
        <begin position="2285"/>
        <end position="2381"/>
    </location>
</feature>
<dbReference type="GO" id="GO:0005634">
    <property type="term" value="C:nucleus"/>
    <property type="evidence" value="ECO:0007669"/>
    <property type="project" value="InterPro"/>
</dbReference>
<dbReference type="GO" id="GO:0051307">
    <property type="term" value="P:meiotic chromosome separation"/>
    <property type="evidence" value="ECO:0007669"/>
    <property type="project" value="TreeGrafter"/>
</dbReference>
<evidence type="ECO:0000259" key="7">
    <source>
        <dbReference type="PROSITE" id="PS51700"/>
    </source>
</evidence>
<evidence type="ECO:0000256" key="6">
    <source>
        <dbReference type="SAM" id="MobiDB-lite"/>
    </source>
</evidence>
<dbReference type="GeneID" id="7834521"/>
<dbReference type="Proteomes" id="UP000009168">
    <property type="component" value="Unassembled WGS sequence"/>
</dbReference>
<dbReference type="Pfam" id="PF03568">
    <property type="entry name" value="Separin_C"/>
    <property type="match status" value="1"/>
</dbReference>
<dbReference type="EMBL" id="GG662740">
    <property type="protein sequence ID" value="EAR93004.2"/>
    <property type="molecule type" value="Genomic_DNA"/>
</dbReference>
<feature type="compositionally biased region" description="Low complexity" evidence="6">
    <location>
        <begin position="415"/>
        <end position="425"/>
    </location>
</feature>
<dbReference type="InParanoid" id="I7LUG5"/>
<dbReference type="PANTHER" id="PTHR12792">
    <property type="entry name" value="EXTRA SPINDLE POLES 1-RELATED"/>
    <property type="match status" value="1"/>
</dbReference>
<sequence>MNYENAIQLINDPTFLRQENNIHQIIQLIQQAGLQQNLKKNSVSLVTKFLQVMCAQKDMKKKIFLDSLLESLKAIQLATKKGLKIDMKIIIMKIISFAGDNSFIDEGLLLSKYYYYQQKNPSCFYYEFSKTNPRWNLTDLEADIIKSTDDPKDKEKNTYVLISRIKLLQRTVGGFSSYYEETKSNLQLASIVISEKDSYFKDYIFLTHKMIINALKGNEKIDQGTICSFYFYHLTQENITIDQFGAMLVDILNLNKQNSFQKNMIHSIIVDCIQLISNKSSKKIYTQIFENKIVINMIEVLCFQLEDLQLIEKIALYLSEIPYNQKIQHISILLKISSALKEEKQAIEENNFQKSQLQQKQQQKQLFKYEQQQNLNNFSFNSDQESMTIVQEQLSHKNQNTNASSLFTVTQPHMNKNQKSNNNGKSKSRRSKSKQRISNTQLEKNEQIKQNDQFEDTTNNNYNQNANANIENQYFDNKENIFQENFIQIAAPANALQQQVVLKKIKEEDQFYRLCEDYQELDIKEVGGIQVMMAYKIFNQIQDLKNIYFNSKLNNREILKELEKPKSNSMMSDSTGAQRKNIQNDIIDQDLLNILIIQNEICELINEQEINRQEIRCQNLFYIFTFFLSMIEDQDNIYFNYKRNRRKGGNSGYQVISVQIKLLVEDMFKYHRYQNIDKIDSKSSKGRSFRTLPEYKQKMEEIRNFQMSYTIKCSIALFKNNLDIHVSQDLVDTIVENLDFEDLDLIHTLILAFAQQENIDLNKKLSIVADRSIELFISMHNFQNDCQNIKESQRLVSSVQKEQKAISDLQKLMKKLECTCVINLVYLHHASIDQKIRNSHIVQCLNKKLNEFKECVLKNQIDSQQLYVQIMMETVCKYMFSKKKKSQQLKKLNLQGVFEEIGNNFSQILSWNEKNLLEQLGFFIQYMEFSDFCITQMQRDKNEFGTEESIEMQKNLNIIRRMTVKNLESFHNVDSLDVSNEKCFNKVLIQVLTKIVQIINTKFNIQKSALQISFKTINLKLTLINKIICLILENKLKDTASIQNLTAIQVLYESSTYYNQILLMLLEINEDIYYILQHNTGSNQQNWDLQHTHSFIVNFLLASENIQGSPLIPKFNFLRQNLSWREVKQFLHTLKYIRELASYFQVGILQANIIVFELLLLRFLNYEGQFLKNTTLDFHEKDFSELSSVSQEYSIGFQSDKDIKEDSFFKFIELRIEEKLEEYIQVLHQNQKSDEAKKLLIYSKANSKIEDIQSWLQEIQQCLKRKRVSCGKLIEKNTNQIKYIIHEINVLRIENNKIASFQPDNLNEQTTKIHYRDIMKEADEIENEIESYDRNSISSQNKQILKLDYIVLSLRMHIYCAQYIRNSNQSYFSTQLMEKAFKKLTSICFEKAVGNLSDIYENYSLQQGACQMYHAAAKTQQEISAQQSQIGFIINPFTKIQTLVNNRKYSSSNKILGDLVEYLNIGNGFSYFKNTGSKRIQQLLIQCLKLYCKNQNSLNCFNNLKYYGKLLQITSIRFLVLHEFLRIQTILKDYSDFLRNGVLIDIIGNLLLQKQFNLQTLHNLFSKRKSSVINMQLSNFIQSLNDKLLTQDLDLRSTKMYKISMQYMISLFTSSVRINHKNLESEICEMIFFSKKKFYFLNPQLHQNLQENSEMSRNGSVEINKNKKMISRNQNQINDSKLNKFPSGVCQLFYNILSIDKNNSKQQTYFIVNEDFCSHIISHKNYYSFTLRYLTLMQSLNLLSKITDCRLSMSENSNQSKNPTVLCDEIHGNFIALINFRQLCQLMHNSYLQYNLTYAKQFFYLYHKFDETIKELLREIPYLIQVYQNNTVVKNCSCLPSSQVKAPLFLDGSRQLITESFALDASYMYKKMLVNSQDLSEQQDAILLEQENFEEPDSSMKQSSSMSSDQSEQKLQNQQNKVKQKNNLMMDETETAINSKQLGQFEKLSSVNSIQQAQINFEFKRLRTSMRDFSISKYAKSDLTQVLQKSFKYSRIDNFSQRHYQFQQIKLEHDLIILNFIDYNNERAIQISKFNHLNQNYSNFRINSQSQTNLFSDYINDIKRILQNNESDMRNDEKKRKSQVDPNNWWKSRYSNDKQLEKILSQTQTILDYHIFLFFGSEQTEREKKIMQDILVRINQCEQICIANQPNDQCSLFEKHILIQEKNNLIELLFSLIKCSLFITLNQTKLKLIFELMCIQNIYLQYLGFQSQQQLFSEICKLQNEYQKSYNPSQRKPMMWILSENLLQAPLEFMNCFSENNQTFYRIPSLQYLYENYTPNNSVNFSNNYYLLNPSGDLVHTQSKFQHKFESIRSWEGASGFSVSTKELQKVLKNYQSYTYIGHGAGELYINQKQIQEIKNIKSAILLFGCQSARQAVQLEFNSHQYEVTGNSLYFLMNNCKVLIGSLWDITDRDTDRMVLKLIQIIEKASLKKPIDFSQAFLQSREECKLKWLNGSSFVCFGIPTQFHMK</sequence>
<dbReference type="EC" id="3.4.22.49" evidence="2"/>
<dbReference type="PANTHER" id="PTHR12792:SF0">
    <property type="entry name" value="SEPARIN"/>
    <property type="match status" value="1"/>
</dbReference>
<dbReference type="GO" id="GO:0005737">
    <property type="term" value="C:cytoplasm"/>
    <property type="evidence" value="ECO:0007669"/>
    <property type="project" value="TreeGrafter"/>
</dbReference>
<organism evidence="8 9">
    <name type="scientific">Tetrahymena thermophila (strain SB210)</name>
    <dbReference type="NCBI Taxonomy" id="312017"/>
    <lineage>
        <taxon>Eukaryota</taxon>
        <taxon>Sar</taxon>
        <taxon>Alveolata</taxon>
        <taxon>Ciliophora</taxon>
        <taxon>Intramacronucleata</taxon>
        <taxon>Oligohymenophorea</taxon>
        <taxon>Hymenostomatida</taxon>
        <taxon>Tetrahymenina</taxon>
        <taxon>Tetrahymenidae</taxon>
        <taxon>Tetrahymena</taxon>
    </lineage>
</organism>
<name>I7LUG5_TETTS</name>
<dbReference type="OrthoDB" id="10255632at2759"/>
<evidence type="ECO:0000256" key="5">
    <source>
        <dbReference type="SAM" id="Coils"/>
    </source>
</evidence>
<protein>
    <recommendedName>
        <fullName evidence="2">separase</fullName>
        <ecNumber evidence="2">3.4.22.49</ecNumber>
    </recommendedName>
</protein>
<evidence type="ECO:0000256" key="4">
    <source>
        <dbReference type="ARBA" id="ARBA00022829"/>
    </source>
</evidence>
<dbReference type="GO" id="GO:0006508">
    <property type="term" value="P:proteolysis"/>
    <property type="evidence" value="ECO:0007669"/>
    <property type="project" value="InterPro"/>
</dbReference>
<feature type="region of interest" description="Disordered" evidence="6">
    <location>
        <begin position="408"/>
        <end position="464"/>
    </location>
</feature>